<keyword evidence="1" id="KW-0614">Plasmid</keyword>
<dbReference type="EMBL" id="CP018188">
    <property type="protein sequence ID" value="QGU81678.1"/>
    <property type="molecule type" value="Genomic_DNA"/>
</dbReference>
<name>A0AB37DDW5_STRSL</name>
<accession>A0AB37DDW5</accession>
<evidence type="ECO:0000313" key="2">
    <source>
        <dbReference type="Proteomes" id="UP000422997"/>
    </source>
</evidence>
<geneLocation type="plasmid" evidence="2"/>
<organism evidence="1 2">
    <name type="scientific">Streptococcus salivarius</name>
    <dbReference type="NCBI Taxonomy" id="1304"/>
    <lineage>
        <taxon>Bacteria</taxon>
        <taxon>Bacillati</taxon>
        <taxon>Bacillota</taxon>
        <taxon>Bacilli</taxon>
        <taxon>Lactobacillales</taxon>
        <taxon>Streptococcaceae</taxon>
        <taxon>Streptococcus</taxon>
    </lineage>
</organism>
<proteinExistence type="predicted"/>
<protein>
    <submittedName>
        <fullName evidence="1">Uncharacterized protein</fullName>
    </submittedName>
</protein>
<sequence>MEIIKDNLKRCDAFYKSDFYQFLENHHPNYIPYLFDHLCGDPDARDVSLYQDLSKKFQLSARKDHLIDLVEGRKIRLAADIICGRKQIADFHNNDYEKWRKDYELVRSNLNLHFLWPKHKAPTINTYRYTKYLDRIDCLLFDLKSYFRGQETPMMAAYQSEETYIWLRQFNRDFKYFIDKMKLQAFVNDNYDVLDISTGQTEIIRDIISRKEISETLNLYMESLLKLNRQNVFNKECPPIQD</sequence>
<dbReference type="InterPro" id="IPR054263">
    <property type="entry name" value="DUF6994"/>
</dbReference>
<dbReference type="RefSeq" id="WP_156247157.1">
    <property type="nucleotide sequence ID" value="NZ_CP018188.1"/>
</dbReference>
<evidence type="ECO:0000313" key="1">
    <source>
        <dbReference type="EMBL" id="QGU81678.1"/>
    </source>
</evidence>
<reference evidence="1 2" key="1">
    <citation type="submission" date="2016-11" db="EMBL/GenBank/DDBJ databases">
        <title>The potential of Streptococcus salivarius to inhibit the production of volatile sulphur compounds in the oral cavity.</title>
        <authorList>
            <person name="Sun L."/>
            <person name="Li Z."/>
            <person name="Jin D."/>
            <person name="Zhao H."/>
        </authorList>
    </citation>
    <scope>NUCLEOTIDE SEQUENCE [LARGE SCALE GENOMIC DNA]</scope>
    <source>
        <strain evidence="1 2">ICDC2</strain>
        <plasmid evidence="2">Plasmid</plasmid>
    </source>
</reference>
<dbReference type="AlphaFoldDB" id="A0AB37DDW5"/>
<dbReference type="Pfam" id="PF22507">
    <property type="entry name" value="DUF6994"/>
    <property type="match status" value="1"/>
</dbReference>
<gene>
    <name evidence="1" type="ORF">BSR19_11150</name>
</gene>
<dbReference type="Proteomes" id="UP000422997">
    <property type="component" value="Plasmid unnamed"/>
</dbReference>